<gene>
    <name evidence="10" type="primary">sigK</name>
    <name evidence="10" type="ORF">HZI73_16845</name>
</gene>
<organism evidence="10 11">
    <name type="scientific">Vallitalea pronyensis</name>
    <dbReference type="NCBI Taxonomy" id="1348613"/>
    <lineage>
        <taxon>Bacteria</taxon>
        <taxon>Bacillati</taxon>
        <taxon>Bacillota</taxon>
        <taxon>Clostridia</taxon>
        <taxon>Lachnospirales</taxon>
        <taxon>Vallitaleaceae</taxon>
        <taxon>Vallitalea</taxon>
    </lineage>
</organism>
<dbReference type="NCBIfam" id="NF004471">
    <property type="entry name" value="PRK05803.1"/>
    <property type="match status" value="1"/>
</dbReference>
<evidence type="ECO:0000256" key="5">
    <source>
        <dbReference type="ARBA" id="ARBA00023163"/>
    </source>
</evidence>
<comment type="similarity">
    <text evidence="1 6">Belongs to the sigma-70 factor family.</text>
</comment>
<protein>
    <recommendedName>
        <fullName evidence="6">RNA polymerase sigma factor</fullName>
    </recommendedName>
</protein>
<dbReference type="Pfam" id="PF04542">
    <property type="entry name" value="Sigma70_r2"/>
    <property type="match status" value="1"/>
</dbReference>
<evidence type="ECO:0000259" key="9">
    <source>
        <dbReference type="PROSITE" id="PS00716"/>
    </source>
</evidence>
<keyword evidence="11" id="KW-1185">Reference proteome</keyword>
<keyword evidence="7" id="KW-0812">Transmembrane</keyword>
<dbReference type="RefSeq" id="WP_212694547.1">
    <property type="nucleotide sequence ID" value="NZ_CP058649.1"/>
</dbReference>
<feature type="domain" description="RNA polymerase sigma-70" evidence="8">
    <location>
        <begin position="82"/>
        <end position="95"/>
    </location>
</feature>
<dbReference type="GO" id="GO:0003677">
    <property type="term" value="F:DNA binding"/>
    <property type="evidence" value="ECO:0007669"/>
    <property type="project" value="UniProtKB-KW"/>
</dbReference>
<evidence type="ECO:0000256" key="7">
    <source>
        <dbReference type="SAM" id="Phobius"/>
    </source>
</evidence>
<dbReference type="Pfam" id="PF04545">
    <property type="entry name" value="Sigma70_r4"/>
    <property type="match status" value="1"/>
</dbReference>
<dbReference type="NCBIfam" id="TIGR02846">
    <property type="entry name" value="spore_sigmaK"/>
    <property type="match status" value="1"/>
</dbReference>
<keyword evidence="4 6" id="KW-0238">DNA-binding</keyword>
<dbReference type="InterPro" id="IPR014284">
    <property type="entry name" value="RNA_pol_sigma-70_dom"/>
</dbReference>
<dbReference type="CDD" id="cd06171">
    <property type="entry name" value="Sigma70_r4"/>
    <property type="match status" value="1"/>
</dbReference>
<evidence type="ECO:0000259" key="8">
    <source>
        <dbReference type="PROSITE" id="PS00715"/>
    </source>
</evidence>
<dbReference type="Gene3D" id="1.10.10.10">
    <property type="entry name" value="Winged helix-like DNA-binding domain superfamily/Winged helix DNA-binding domain"/>
    <property type="match status" value="1"/>
</dbReference>
<evidence type="ECO:0000256" key="6">
    <source>
        <dbReference type="RuleBase" id="RU362124"/>
    </source>
</evidence>
<dbReference type="AlphaFoldDB" id="A0A8J8MM95"/>
<evidence type="ECO:0000256" key="3">
    <source>
        <dbReference type="ARBA" id="ARBA00023082"/>
    </source>
</evidence>
<dbReference type="PANTHER" id="PTHR30376">
    <property type="entry name" value="SIGMA FACTOR RPOH HEAT SHOCK RELATED"/>
    <property type="match status" value="1"/>
</dbReference>
<name>A0A8J8MM95_9FIRM</name>
<reference evidence="10" key="1">
    <citation type="submission" date="2020-07" db="EMBL/GenBank/DDBJ databases">
        <title>Vallitalea pronyensis genome.</title>
        <authorList>
            <person name="Postec A."/>
        </authorList>
    </citation>
    <scope>NUCLEOTIDE SEQUENCE</scope>
    <source>
        <strain evidence="10">FatNI3</strain>
    </source>
</reference>
<dbReference type="SUPFAM" id="SSF88659">
    <property type="entry name" value="Sigma3 and sigma4 domains of RNA polymerase sigma factors"/>
    <property type="match status" value="1"/>
</dbReference>
<dbReference type="InterPro" id="IPR007630">
    <property type="entry name" value="RNA_pol_sigma70_r4"/>
</dbReference>
<evidence type="ECO:0000313" key="10">
    <source>
        <dbReference type="EMBL" id="QUI23858.1"/>
    </source>
</evidence>
<keyword evidence="7" id="KW-1133">Transmembrane helix</keyword>
<dbReference type="InterPro" id="IPR036388">
    <property type="entry name" value="WH-like_DNA-bd_sf"/>
</dbReference>
<evidence type="ECO:0000256" key="2">
    <source>
        <dbReference type="ARBA" id="ARBA00023015"/>
    </source>
</evidence>
<dbReference type="GO" id="GO:0016987">
    <property type="term" value="F:sigma factor activity"/>
    <property type="evidence" value="ECO:0007669"/>
    <property type="project" value="UniProtKB-KW"/>
</dbReference>
<dbReference type="Gene3D" id="1.20.120.1810">
    <property type="match status" value="1"/>
</dbReference>
<feature type="domain" description="RNA polymerase sigma-70" evidence="9">
    <location>
        <begin position="202"/>
        <end position="228"/>
    </location>
</feature>
<evidence type="ECO:0000256" key="4">
    <source>
        <dbReference type="ARBA" id="ARBA00023125"/>
    </source>
</evidence>
<keyword evidence="3 6" id="KW-0731">Sigma factor</keyword>
<dbReference type="InterPro" id="IPR013324">
    <property type="entry name" value="RNA_pol_sigma_r3/r4-like"/>
</dbReference>
<comment type="function">
    <text evidence="6">Sigma factors are initiation factors that promote the attachment of RNA polymerase to specific initiation sites and are then released.</text>
</comment>
<dbReference type="InterPro" id="IPR013325">
    <property type="entry name" value="RNA_pol_sigma_r2"/>
</dbReference>
<dbReference type="Proteomes" id="UP000683246">
    <property type="component" value="Chromosome"/>
</dbReference>
<dbReference type="InterPro" id="IPR050813">
    <property type="entry name" value="Sigma-70_Factor"/>
</dbReference>
<dbReference type="PRINTS" id="PR00046">
    <property type="entry name" value="SIGMA70FCT"/>
</dbReference>
<keyword evidence="7" id="KW-0472">Membrane</keyword>
<keyword evidence="2 6" id="KW-0805">Transcription regulation</keyword>
<dbReference type="InterPro" id="IPR000943">
    <property type="entry name" value="RNA_pol_sigma70"/>
</dbReference>
<dbReference type="InterPro" id="IPR014209">
    <property type="entry name" value="RNA_pol_sigma-K"/>
</dbReference>
<dbReference type="EMBL" id="CP058649">
    <property type="protein sequence ID" value="QUI23858.1"/>
    <property type="molecule type" value="Genomic_DNA"/>
</dbReference>
<dbReference type="GO" id="GO:0006352">
    <property type="term" value="P:DNA-templated transcription initiation"/>
    <property type="evidence" value="ECO:0007669"/>
    <property type="project" value="InterPro"/>
</dbReference>
<dbReference type="PROSITE" id="PS00716">
    <property type="entry name" value="SIGMA70_2"/>
    <property type="match status" value="1"/>
</dbReference>
<dbReference type="PIRSF" id="PIRSF000770">
    <property type="entry name" value="RNA_pol_sigma-SigE/K"/>
    <property type="match status" value="1"/>
</dbReference>
<dbReference type="NCBIfam" id="TIGR02937">
    <property type="entry name" value="sigma70-ECF"/>
    <property type="match status" value="1"/>
</dbReference>
<sequence>MNTYLEVLFILLFNLLTFIIPGFYFTTSQSFPKPLSSEEEKEYLIKCKEGDMQARNVLIERNLRLVAHIVKKYNTSERDMDDLISIGTIGLIKAITTFNIEKGTRLATYAARCIENELLMMLRNEKKHSKEISLQEPIGIDKEGNEISLIDVIETKSDSVVDQVDLKMKIKLLYHKMKDVLKQREKTVIELRYGLNNGVERTQREIACMLGISRSYVSRIEKKALSKLNKEFHNR</sequence>
<evidence type="ECO:0000256" key="1">
    <source>
        <dbReference type="ARBA" id="ARBA00007788"/>
    </source>
</evidence>
<dbReference type="PANTHER" id="PTHR30376:SF3">
    <property type="entry name" value="RNA POLYMERASE SIGMA FACTOR RPOH"/>
    <property type="match status" value="1"/>
</dbReference>
<dbReference type="KEGG" id="vpy:HZI73_16845"/>
<dbReference type="SUPFAM" id="SSF88946">
    <property type="entry name" value="Sigma2 domain of RNA polymerase sigma factors"/>
    <property type="match status" value="1"/>
</dbReference>
<evidence type="ECO:0000313" key="11">
    <source>
        <dbReference type="Proteomes" id="UP000683246"/>
    </source>
</evidence>
<dbReference type="PROSITE" id="PS00715">
    <property type="entry name" value="SIGMA70_1"/>
    <property type="match status" value="1"/>
</dbReference>
<keyword evidence="5 6" id="KW-0804">Transcription</keyword>
<feature type="transmembrane region" description="Helical" evidence="7">
    <location>
        <begin position="7"/>
        <end position="25"/>
    </location>
</feature>
<accession>A0A8J8MM95</accession>
<proteinExistence type="inferred from homology"/>
<dbReference type="InterPro" id="IPR007627">
    <property type="entry name" value="RNA_pol_sigma70_r2"/>
</dbReference>